<dbReference type="PATRIC" id="fig|44252.3.peg.518"/>
<protein>
    <submittedName>
        <fullName evidence="1">Uncharacterized protein</fullName>
    </submittedName>
</protein>
<dbReference type="AlphaFoldDB" id="A0A090ZMG8"/>
<dbReference type="GeneID" id="77012439"/>
<organism evidence="1 2">
    <name type="scientific">Paenibacillus macerans</name>
    <name type="common">Bacillus macerans</name>
    <dbReference type="NCBI Taxonomy" id="44252"/>
    <lineage>
        <taxon>Bacteria</taxon>
        <taxon>Bacillati</taxon>
        <taxon>Bacillota</taxon>
        <taxon>Bacilli</taxon>
        <taxon>Bacillales</taxon>
        <taxon>Paenibacillaceae</taxon>
        <taxon>Paenibacillus</taxon>
    </lineage>
</organism>
<reference evidence="1 2" key="1">
    <citation type="submission" date="2014-04" db="EMBL/GenBank/DDBJ databases">
        <authorList>
            <person name="Bishop-Lilly K.A."/>
            <person name="Broomall S.M."/>
            <person name="Chain P.S."/>
            <person name="Chertkov O."/>
            <person name="Coyne S.R."/>
            <person name="Daligault H.E."/>
            <person name="Davenport K.W."/>
            <person name="Erkkila T."/>
            <person name="Frey K.G."/>
            <person name="Gibbons H.S."/>
            <person name="Gu W."/>
            <person name="Jaissle J."/>
            <person name="Johnson S.L."/>
            <person name="Koroleva G.I."/>
            <person name="Ladner J.T."/>
            <person name="Lo C.-C."/>
            <person name="Minogue T.D."/>
            <person name="Munk C."/>
            <person name="Palacios G.F."/>
            <person name="Redden C.L."/>
            <person name="Rosenzweig C.N."/>
            <person name="Scholz M.B."/>
            <person name="Teshima H."/>
            <person name="Xu Y."/>
        </authorList>
    </citation>
    <scope>NUCLEOTIDE SEQUENCE [LARGE SCALE GENOMIC DNA]</scope>
    <source>
        <strain evidence="1 2">8244</strain>
    </source>
</reference>
<accession>A0A090ZMG8</accession>
<dbReference type="EMBL" id="JMQA01000008">
    <property type="protein sequence ID" value="KFN11568.1"/>
    <property type="molecule type" value="Genomic_DNA"/>
</dbReference>
<dbReference type="RefSeq" id="WP_164815297.1">
    <property type="nucleotide sequence ID" value="NZ_BGML01000007.1"/>
</dbReference>
<evidence type="ECO:0000313" key="2">
    <source>
        <dbReference type="Proteomes" id="UP000029278"/>
    </source>
</evidence>
<keyword evidence="2" id="KW-1185">Reference proteome</keyword>
<comment type="caution">
    <text evidence="1">The sequence shown here is derived from an EMBL/GenBank/DDBJ whole genome shotgun (WGS) entry which is preliminary data.</text>
</comment>
<dbReference type="HOGENOM" id="CLU_3064278_0_0_9"/>
<sequence>MRLSARRKTALCTDDYLDLLNLAIKLGDKQWQKEIIRKLEMMQAETCDVAI</sequence>
<gene>
    <name evidence="1" type="ORF">DJ90_3711</name>
</gene>
<evidence type="ECO:0000313" key="1">
    <source>
        <dbReference type="EMBL" id="KFN11568.1"/>
    </source>
</evidence>
<name>A0A090ZMG8_PAEMA</name>
<dbReference type="Proteomes" id="UP000029278">
    <property type="component" value="Unassembled WGS sequence"/>
</dbReference>
<proteinExistence type="predicted"/>